<sequence>MPARGRTEGERTELSAARKMEQADRGPSRGSSSARRGAWPGATAGAAMEAERAQQLEAELGRSRLQGRKSAGRAARLEEQGRDAAEQQISPGPSRAQRTGTGASPASSPWEERRGRGELGRWWLCAGRETTARHRGRADTQMRGAEGDGRAQRRAGGSTPAREEDGRSASLSGE</sequence>
<evidence type="ECO:0000256" key="1">
    <source>
        <dbReference type="SAM" id="MobiDB-lite"/>
    </source>
</evidence>
<evidence type="ECO:0000313" key="3">
    <source>
        <dbReference type="Proteomes" id="UP000007305"/>
    </source>
</evidence>
<name>A0A804UAL6_MAIZE</name>
<dbReference type="EnsemblPlants" id="Zm00001eb274150_T001">
    <property type="protein sequence ID" value="Zm00001eb274150_P001"/>
    <property type="gene ID" value="Zm00001eb274150"/>
</dbReference>
<feature type="compositionally biased region" description="Basic and acidic residues" evidence="1">
    <location>
        <begin position="1"/>
        <end position="27"/>
    </location>
</feature>
<accession>A0A804UAL6</accession>
<organism evidence="2 3">
    <name type="scientific">Zea mays</name>
    <name type="common">Maize</name>
    <dbReference type="NCBI Taxonomy" id="4577"/>
    <lineage>
        <taxon>Eukaryota</taxon>
        <taxon>Viridiplantae</taxon>
        <taxon>Streptophyta</taxon>
        <taxon>Embryophyta</taxon>
        <taxon>Tracheophyta</taxon>
        <taxon>Spermatophyta</taxon>
        <taxon>Magnoliopsida</taxon>
        <taxon>Liliopsida</taxon>
        <taxon>Poales</taxon>
        <taxon>Poaceae</taxon>
        <taxon>PACMAD clade</taxon>
        <taxon>Panicoideae</taxon>
        <taxon>Andropogonodae</taxon>
        <taxon>Andropogoneae</taxon>
        <taxon>Tripsacinae</taxon>
        <taxon>Zea</taxon>
    </lineage>
</organism>
<reference evidence="2" key="2">
    <citation type="submission" date="2019-07" db="EMBL/GenBank/DDBJ databases">
        <authorList>
            <person name="Seetharam A."/>
            <person name="Woodhouse M."/>
            <person name="Cannon E."/>
        </authorList>
    </citation>
    <scope>NUCLEOTIDE SEQUENCE [LARGE SCALE GENOMIC DNA]</scope>
    <source>
        <strain evidence="2">cv. B73</strain>
    </source>
</reference>
<feature type="compositionally biased region" description="Basic and acidic residues" evidence="1">
    <location>
        <begin position="137"/>
        <end position="151"/>
    </location>
</feature>
<feature type="compositionally biased region" description="Low complexity" evidence="1">
    <location>
        <begin position="28"/>
        <end position="48"/>
    </location>
</feature>
<dbReference type="AlphaFoldDB" id="A0A804UAL6"/>
<feature type="compositionally biased region" description="Basic and acidic residues" evidence="1">
    <location>
        <begin position="75"/>
        <end position="85"/>
    </location>
</feature>
<reference evidence="2" key="3">
    <citation type="submission" date="2021-05" db="UniProtKB">
        <authorList>
            <consortium name="EnsemblPlants"/>
        </authorList>
    </citation>
    <scope>IDENTIFICATION</scope>
    <source>
        <strain evidence="2">cv. B73</strain>
    </source>
</reference>
<feature type="compositionally biased region" description="Polar residues" evidence="1">
    <location>
        <begin position="87"/>
        <end position="107"/>
    </location>
</feature>
<reference evidence="3" key="1">
    <citation type="journal article" date="2009" name="Science">
        <title>The B73 maize genome: complexity, diversity, and dynamics.</title>
        <authorList>
            <person name="Schnable P.S."/>
            <person name="Ware D."/>
            <person name="Fulton R.S."/>
            <person name="Stein J.C."/>
            <person name="Wei F."/>
            <person name="Pasternak S."/>
            <person name="Liang C."/>
            <person name="Zhang J."/>
            <person name="Fulton L."/>
            <person name="Graves T.A."/>
            <person name="Minx P."/>
            <person name="Reily A.D."/>
            <person name="Courtney L."/>
            <person name="Kruchowski S.S."/>
            <person name="Tomlinson C."/>
            <person name="Strong C."/>
            <person name="Delehaunty K."/>
            <person name="Fronick C."/>
            <person name="Courtney B."/>
            <person name="Rock S.M."/>
            <person name="Belter E."/>
            <person name="Du F."/>
            <person name="Kim K."/>
            <person name="Abbott R.M."/>
            <person name="Cotton M."/>
            <person name="Levy A."/>
            <person name="Marchetto P."/>
            <person name="Ochoa K."/>
            <person name="Jackson S.M."/>
            <person name="Gillam B."/>
            <person name="Chen W."/>
            <person name="Yan L."/>
            <person name="Higginbotham J."/>
            <person name="Cardenas M."/>
            <person name="Waligorski J."/>
            <person name="Applebaum E."/>
            <person name="Phelps L."/>
            <person name="Falcone J."/>
            <person name="Kanchi K."/>
            <person name="Thane T."/>
            <person name="Scimone A."/>
            <person name="Thane N."/>
            <person name="Henke J."/>
            <person name="Wang T."/>
            <person name="Ruppert J."/>
            <person name="Shah N."/>
            <person name="Rotter K."/>
            <person name="Hodges J."/>
            <person name="Ingenthron E."/>
            <person name="Cordes M."/>
            <person name="Kohlberg S."/>
            <person name="Sgro J."/>
            <person name="Delgado B."/>
            <person name="Mead K."/>
            <person name="Chinwalla A."/>
            <person name="Leonard S."/>
            <person name="Crouse K."/>
            <person name="Collura K."/>
            <person name="Kudrna D."/>
            <person name="Currie J."/>
            <person name="He R."/>
            <person name="Angelova A."/>
            <person name="Rajasekar S."/>
            <person name="Mueller T."/>
            <person name="Lomeli R."/>
            <person name="Scara G."/>
            <person name="Ko A."/>
            <person name="Delaney K."/>
            <person name="Wissotski M."/>
            <person name="Lopez G."/>
            <person name="Campos D."/>
            <person name="Braidotti M."/>
            <person name="Ashley E."/>
            <person name="Golser W."/>
            <person name="Kim H."/>
            <person name="Lee S."/>
            <person name="Lin J."/>
            <person name="Dujmic Z."/>
            <person name="Kim W."/>
            <person name="Talag J."/>
            <person name="Zuccolo A."/>
            <person name="Fan C."/>
            <person name="Sebastian A."/>
            <person name="Kramer M."/>
            <person name="Spiegel L."/>
            <person name="Nascimento L."/>
            <person name="Zutavern T."/>
            <person name="Miller B."/>
            <person name="Ambroise C."/>
            <person name="Muller S."/>
            <person name="Spooner W."/>
            <person name="Narechania A."/>
            <person name="Ren L."/>
            <person name="Wei S."/>
            <person name="Kumari S."/>
            <person name="Faga B."/>
            <person name="Levy M.J."/>
            <person name="McMahan L."/>
            <person name="Van Buren P."/>
            <person name="Vaughn M.W."/>
            <person name="Ying K."/>
            <person name="Yeh C.-T."/>
            <person name="Emrich S.J."/>
            <person name="Jia Y."/>
            <person name="Kalyanaraman A."/>
            <person name="Hsia A.-P."/>
            <person name="Barbazuk W.B."/>
            <person name="Baucom R.S."/>
            <person name="Brutnell T.P."/>
            <person name="Carpita N.C."/>
            <person name="Chaparro C."/>
            <person name="Chia J.-M."/>
            <person name="Deragon J.-M."/>
            <person name="Estill J.C."/>
            <person name="Fu Y."/>
            <person name="Jeddeloh J.A."/>
            <person name="Han Y."/>
            <person name="Lee H."/>
            <person name="Li P."/>
            <person name="Lisch D.R."/>
            <person name="Liu S."/>
            <person name="Liu Z."/>
            <person name="Nagel D.H."/>
            <person name="McCann M.C."/>
            <person name="SanMiguel P."/>
            <person name="Myers A.M."/>
            <person name="Nettleton D."/>
            <person name="Nguyen J."/>
            <person name="Penning B.W."/>
            <person name="Ponnala L."/>
            <person name="Schneider K.L."/>
            <person name="Schwartz D.C."/>
            <person name="Sharma A."/>
            <person name="Soderlund C."/>
            <person name="Springer N.M."/>
            <person name="Sun Q."/>
            <person name="Wang H."/>
            <person name="Waterman M."/>
            <person name="Westerman R."/>
            <person name="Wolfgruber T.K."/>
            <person name="Yang L."/>
            <person name="Yu Y."/>
            <person name="Zhang L."/>
            <person name="Zhou S."/>
            <person name="Zhu Q."/>
            <person name="Bennetzen J.L."/>
            <person name="Dawe R.K."/>
            <person name="Jiang J."/>
            <person name="Jiang N."/>
            <person name="Presting G.G."/>
            <person name="Wessler S.R."/>
            <person name="Aluru S."/>
            <person name="Martienssen R.A."/>
            <person name="Clifton S.W."/>
            <person name="McCombie W.R."/>
            <person name="Wing R.A."/>
            <person name="Wilson R.K."/>
        </authorList>
    </citation>
    <scope>NUCLEOTIDE SEQUENCE [LARGE SCALE GENOMIC DNA]</scope>
    <source>
        <strain evidence="3">cv. B73</strain>
    </source>
</reference>
<feature type="region of interest" description="Disordered" evidence="1">
    <location>
        <begin position="1"/>
        <end position="174"/>
    </location>
</feature>
<dbReference type="InParanoid" id="A0A804UAL6"/>
<dbReference type="Proteomes" id="UP000007305">
    <property type="component" value="Chromosome 6"/>
</dbReference>
<dbReference type="Gramene" id="Zm00001eb274150_T001">
    <property type="protein sequence ID" value="Zm00001eb274150_P001"/>
    <property type="gene ID" value="Zm00001eb274150"/>
</dbReference>
<evidence type="ECO:0000313" key="2">
    <source>
        <dbReference type="EnsemblPlants" id="Zm00001eb274150_P001"/>
    </source>
</evidence>
<protein>
    <submittedName>
        <fullName evidence="2">Uncharacterized protein</fullName>
    </submittedName>
</protein>
<proteinExistence type="predicted"/>
<feature type="compositionally biased region" description="Basic and acidic residues" evidence="1">
    <location>
        <begin position="49"/>
        <end position="62"/>
    </location>
</feature>
<feature type="compositionally biased region" description="Basic and acidic residues" evidence="1">
    <location>
        <begin position="110"/>
        <end position="119"/>
    </location>
</feature>
<keyword evidence="3" id="KW-1185">Reference proteome</keyword>